<feature type="transmembrane region" description="Helical" evidence="5">
    <location>
        <begin position="235"/>
        <end position="258"/>
    </location>
</feature>
<keyword evidence="8" id="KW-1185">Reference proteome</keyword>
<evidence type="ECO:0000256" key="1">
    <source>
        <dbReference type="ARBA" id="ARBA00011518"/>
    </source>
</evidence>
<evidence type="ECO:0000256" key="2">
    <source>
        <dbReference type="ARBA" id="ARBA00022737"/>
    </source>
</evidence>
<feature type="compositionally biased region" description="Low complexity" evidence="4">
    <location>
        <begin position="348"/>
        <end position="364"/>
    </location>
</feature>
<dbReference type="GO" id="GO:0003676">
    <property type="term" value="F:nucleic acid binding"/>
    <property type="evidence" value="ECO:0007669"/>
    <property type="project" value="InterPro"/>
</dbReference>
<evidence type="ECO:0000256" key="3">
    <source>
        <dbReference type="ARBA" id="ARBA00023157"/>
    </source>
</evidence>
<dbReference type="PANTHER" id="PTHR24637:SF310">
    <property type="entry name" value="NEMATODE CUTICLE COLLAGEN N-TERMINAL DOMAIN-CONTAINING PROTEIN"/>
    <property type="match status" value="1"/>
</dbReference>
<evidence type="ECO:0000313" key="7">
    <source>
        <dbReference type="EnsemblMetazoa" id="CJA35741b.1"/>
    </source>
</evidence>
<name>A0A8R1EFG5_CAEJA</name>
<evidence type="ECO:0000256" key="5">
    <source>
        <dbReference type="SAM" id="Phobius"/>
    </source>
</evidence>
<evidence type="ECO:0000256" key="4">
    <source>
        <dbReference type="SAM" id="MobiDB-lite"/>
    </source>
</evidence>
<dbReference type="InterPro" id="IPR038717">
    <property type="entry name" value="Tc1-like_DDE_dom"/>
</dbReference>
<keyword evidence="3" id="KW-1015">Disulfide bond</keyword>
<dbReference type="Proteomes" id="UP000005237">
    <property type="component" value="Unassembled WGS sequence"/>
</dbReference>
<accession>A0A8R1EFG5</accession>
<feature type="compositionally biased region" description="Pro residues" evidence="4">
    <location>
        <begin position="511"/>
        <end position="520"/>
    </location>
</feature>
<dbReference type="Pfam" id="PF13358">
    <property type="entry name" value="DDE_3"/>
    <property type="match status" value="1"/>
</dbReference>
<feature type="compositionally biased region" description="Gly residues" evidence="4">
    <location>
        <begin position="409"/>
        <end position="418"/>
    </location>
</feature>
<dbReference type="AlphaFoldDB" id="A0A8R1EFG5"/>
<keyword evidence="5" id="KW-0812">Transmembrane</keyword>
<organism evidence="7 8">
    <name type="scientific">Caenorhabditis japonica</name>
    <dbReference type="NCBI Taxonomy" id="281687"/>
    <lineage>
        <taxon>Eukaryota</taxon>
        <taxon>Metazoa</taxon>
        <taxon>Ecdysozoa</taxon>
        <taxon>Nematoda</taxon>
        <taxon>Chromadorea</taxon>
        <taxon>Rhabditida</taxon>
        <taxon>Rhabditina</taxon>
        <taxon>Rhabditomorpha</taxon>
        <taxon>Rhabditoidea</taxon>
        <taxon>Rhabditidae</taxon>
        <taxon>Peloderinae</taxon>
        <taxon>Caenorhabditis</taxon>
    </lineage>
</organism>
<dbReference type="GO" id="GO:0042302">
    <property type="term" value="F:structural constituent of cuticle"/>
    <property type="evidence" value="ECO:0007669"/>
    <property type="project" value="InterPro"/>
</dbReference>
<dbReference type="InterPro" id="IPR008160">
    <property type="entry name" value="Collagen"/>
</dbReference>
<dbReference type="EnsemblMetazoa" id="CJA35741b.1">
    <property type="protein sequence ID" value="CJA35741b.1"/>
    <property type="gene ID" value="WBGene00211588"/>
</dbReference>
<dbReference type="Pfam" id="PF01484">
    <property type="entry name" value="Col_cuticle_N"/>
    <property type="match status" value="1"/>
</dbReference>
<feature type="region of interest" description="Disordered" evidence="4">
    <location>
        <begin position="336"/>
        <end position="520"/>
    </location>
</feature>
<evidence type="ECO:0000259" key="6">
    <source>
        <dbReference type="SMART" id="SM01088"/>
    </source>
</evidence>
<evidence type="ECO:0000313" key="8">
    <source>
        <dbReference type="Proteomes" id="UP000005237"/>
    </source>
</evidence>
<feature type="compositionally biased region" description="Low complexity" evidence="4">
    <location>
        <begin position="419"/>
        <end position="478"/>
    </location>
</feature>
<dbReference type="Pfam" id="PF01391">
    <property type="entry name" value="Collagen"/>
    <property type="match status" value="2"/>
</dbReference>
<keyword evidence="5" id="KW-1133">Transmembrane helix</keyword>
<keyword evidence="5" id="KW-0472">Membrane</keyword>
<proteinExistence type="predicted"/>
<dbReference type="PANTHER" id="PTHR24637">
    <property type="entry name" value="COLLAGEN"/>
    <property type="match status" value="1"/>
</dbReference>
<feature type="compositionally biased region" description="Low complexity" evidence="4">
    <location>
        <begin position="390"/>
        <end position="408"/>
    </location>
</feature>
<reference evidence="8" key="1">
    <citation type="submission" date="2010-08" db="EMBL/GenBank/DDBJ databases">
        <authorList>
            <consortium name="Caenorhabditis japonica Sequencing Consortium"/>
            <person name="Wilson R.K."/>
        </authorList>
    </citation>
    <scope>NUCLEOTIDE SEQUENCE [LARGE SCALE GENOMIC DNA]</scope>
    <source>
        <strain evidence="8">DF5081</strain>
    </source>
</reference>
<reference evidence="7" key="2">
    <citation type="submission" date="2022-06" db="UniProtKB">
        <authorList>
            <consortium name="EnsemblMetazoa"/>
        </authorList>
    </citation>
    <scope>IDENTIFICATION</scope>
    <source>
        <strain evidence="7">DF5081</strain>
    </source>
</reference>
<feature type="domain" description="Nematode cuticle collagen N-terminal" evidence="6">
    <location>
        <begin position="234"/>
        <end position="286"/>
    </location>
</feature>
<keyword evidence="2" id="KW-0677">Repeat</keyword>
<dbReference type="InterPro" id="IPR002486">
    <property type="entry name" value="Col_cuticle_N"/>
</dbReference>
<dbReference type="Gene3D" id="3.30.420.10">
    <property type="entry name" value="Ribonuclease H-like superfamily/Ribonuclease H"/>
    <property type="match status" value="1"/>
</dbReference>
<dbReference type="InterPro" id="IPR036397">
    <property type="entry name" value="RNaseH_sf"/>
</dbReference>
<sequence>MDSTSYWLQICSSVPMSDGKTWRWICDGLGMLLRHFHGSIEENCWNHGRYVYQDILENTMRPWAKANLGRSWVFQQNNDPKHTSGHVANWFRRRRVDLLEWPSQSPDLNPIEHMWEELERRLKGVRASNANQKFAQLEAAWKSIPMTVVQTLLDSMPRRCQAVIDANGYPTNHHKSNVVDNQKGDFWLISNPSTSDMSNNVENFYQRDDDCIFCTIFQMSDMKQLENEASSLRRVALVGVAVSFTATLVCVIAAPMLYNYMQHMQSVMQSEVDFCRSRSGNIWREVTRTQVLAKVSGGAVRSRRQAGYESAGVEGSFSTGNQGGCCGCGVSAAGPPGAPGQDGEDGSDGAPGAPGNDGPDGPSATPAPHHDFCFDCPAGPPGPAGPSGPKGPNGNSGSDGQPGAPGNNGNAGGPGAPGQAGQDGHPGNAGAPGAPGKVVEVPGPAGAPGAPGQDGPSGPAGSPGAPGQPGSQGPQGPAGDNGSAGAPGQPGANGDNGADGETGAPGGCDHCPPPRTAPGY</sequence>
<comment type="subunit">
    <text evidence="1">Collagen polypeptide chains are complexed within the cuticle by disulfide bonds and other types of covalent cross-links.</text>
</comment>
<protein>
    <submittedName>
        <fullName evidence="7">Col_cuticle_N domain-containing protein</fullName>
    </submittedName>
</protein>
<dbReference type="SMART" id="SM01088">
    <property type="entry name" value="Col_cuticle_N"/>
    <property type="match status" value="1"/>
</dbReference>